<name>A0A2U1K040_9BACI</name>
<keyword evidence="4" id="KW-1185">Reference proteome</keyword>
<feature type="transmembrane region" description="Helical" evidence="1">
    <location>
        <begin position="85"/>
        <end position="106"/>
    </location>
</feature>
<accession>A0A2U1K040</accession>
<dbReference type="InterPro" id="IPR003675">
    <property type="entry name" value="Rce1/LyrA-like_dom"/>
</dbReference>
<gene>
    <name evidence="3" type="ORF">DCC39_11165</name>
</gene>
<evidence type="ECO:0000313" key="4">
    <source>
        <dbReference type="Proteomes" id="UP000245998"/>
    </source>
</evidence>
<dbReference type="GO" id="GO:0004175">
    <property type="term" value="F:endopeptidase activity"/>
    <property type="evidence" value="ECO:0007669"/>
    <property type="project" value="UniProtKB-ARBA"/>
</dbReference>
<keyword evidence="3" id="KW-0645">Protease</keyword>
<dbReference type="Proteomes" id="UP000245998">
    <property type="component" value="Unassembled WGS sequence"/>
</dbReference>
<keyword evidence="1" id="KW-0472">Membrane</keyword>
<feature type="transmembrane region" description="Helical" evidence="1">
    <location>
        <begin position="206"/>
        <end position="231"/>
    </location>
</feature>
<dbReference type="OrthoDB" id="2357478at2"/>
<evidence type="ECO:0000256" key="1">
    <source>
        <dbReference type="SAM" id="Phobius"/>
    </source>
</evidence>
<reference evidence="3 4" key="1">
    <citation type="submission" date="2018-04" db="EMBL/GenBank/DDBJ databases">
        <title>Camelliibacillus theae gen. nov., sp. nov., isolated from Pu'er tea.</title>
        <authorList>
            <person name="Niu L."/>
        </authorList>
    </citation>
    <scope>NUCLEOTIDE SEQUENCE [LARGE SCALE GENOMIC DNA]</scope>
    <source>
        <strain evidence="3 4">T8</strain>
    </source>
</reference>
<keyword evidence="1" id="KW-0812">Transmembrane</keyword>
<dbReference type="GO" id="GO:0080120">
    <property type="term" value="P:CAAX-box protein maturation"/>
    <property type="evidence" value="ECO:0007669"/>
    <property type="project" value="UniProtKB-ARBA"/>
</dbReference>
<keyword evidence="3" id="KW-0378">Hydrolase</keyword>
<comment type="caution">
    <text evidence="3">The sequence shown here is derived from an EMBL/GenBank/DDBJ whole genome shotgun (WGS) entry which is preliminary data.</text>
</comment>
<keyword evidence="1" id="KW-1133">Transmembrane helix</keyword>
<proteinExistence type="predicted"/>
<feature type="transmembrane region" description="Helical" evidence="1">
    <location>
        <begin position="45"/>
        <end position="65"/>
    </location>
</feature>
<dbReference type="PANTHER" id="PTHR43592">
    <property type="entry name" value="CAAX AMINO TERMINAL PROTEASE"/>
    <property type="match status" value="1"/>
</dbReference>
<dbReference type="PANTHER" id="PTHR43592:SF15">
    <property type="entry name" value="CAAX AMINO TERMINAL PROTEASE FAMILY PROTEIN"/>
    <property type="match status" value="1"/>
</dbReference>
<protein>
    <submittedName>
        <fullName evidence="3">CPBP family intramembrane metalloprotease</fullName>
    </submittedName>
</protein>
<dbReference type="RefSeq" id="WP_116554987.1">
    <property type="nucleotide sequence ID" value="NZ_QCZG01000022.1"/>
</dbReference>
<evidence type="ECO:0000259" key="2">
    <source>
        <dbReference type="Pfam" id="PF02517"/>
    </source>
</evidence>
<dbReference type="EMBL" id="QCZG01000022">
    <property type="protein sequence ID" value="PWA10388.1"/>
    <property type="molecule type" value="Genomic_DNA"/>
</dbReference>
<evidence type="ECO:0000313" key="3">
    <source>
        <dbReference type="EMBL" id="PWA10388.1"/>
    </source>
</evidence>
<feature type="transmembrane region" description="Helical" evidence="1">
    <location>
        <begin position="6"/>
        <end position="24"/>
    </location>
</feature>
<feature type="domain" description="CAAX prenyl protease 2/Lysostaphin resistance protein A-like" evidence="2">
    <location>
        <begin position="147"/>
        <end position="234"/>
    </location>
</feature>
<dbReference type="AlphaFoldDB" id="A0A2U1K040"/>
<dbReference type="GO" id="GO:0008237">
    <property type="term" value="F:metallopeptidase activity"/>
    <property type="evidence" value="ECO:0007669"/>
    <property type="project" value="UniProtKB-KW"/>
</dbReference>
<dbReference type="Pfam" id="PF02517">
    <property type="entry name" value="Rce1-like"/>
    <property type="match status" value="1"/>
</dbReference>
<feature type="transmembrane region" description="Helical" evidence="1">
    <location>
        <begin position="175"/>
        <end position="194"/>
    </location>
</feature>
<feature type="transmembrane region" description="Helical" evidence="1">
    <location>
        <begin position="144"/>
        <end position="169"/>
    </location>
</feature>
<keyword evidence="3" id="KW-0482">Metalloprotease</keyword>
<dbReference type="GO" id="GO:0006508">
    <property type="term" value="P:proteolysis"/>
    <property type="evidence" value="ECO:0007669"/>
    <property type="project" value="UniProtKB-KW"/>
</dbReference>
<organism evidence="3 4">
    <name type="scientific">Pueribacillus theae</name>
    <dbReference type="NCBI Taxonomy" id="2171751"/>
    <lineage>
        <taxon>Bacteria</taxon>
        <taxon>Bacillati</taxon>
        <taxon>Bacillota</taxon>
        <taxon>Bacilli</taxon>
        <taxon>Bacillales</taxon>
        <taxon>Bacillaceae</taxon>
        <taxon>Pueribacillus</taxon>
    </lineage>
</organism>
<sequence length="244" mass="28176">MEYGFWLVIIYALLYEPIFGYFDFKKFKVDVRENQKARLKFYKSSILGLWIPTVFILLLVIFTELTLKDIGLSVPNININILGPFVTYSVFAVAFLYLIGILYYSIGYQFSDKIRTKLVQAKQKELDNVSFSEILPITNKEKKIWNYVSLTAGITEEIIYRGFLIFALAYLFPDFSIWLIIIFSSLLFGLAHTYQGFVTGVLRTTVFGVIFSILYIGIGSILPLIVFHFLIDYVAKLGELKEHK</sequence>